<feature type="compositionally biased region" description="Basic and acidic residues" evidence="1">
    <location>
        <begin position="1"/>
        <end position="16"/>
    </location>
</feature>
<name>A0AAN9QCZ9_CANGL</name>
<comment type="caution">
    <text evidence="2">The sequence shown here is derived from an EMBL/GenBank/DDBJ whole genome shotgun (WGS) entry which is preliminary data.</text>
</comment>
<evidence type="ECO:0000313" key="2">
    <source>
        <dbReference type="EMBL" id="KAK7330647.1"/>
    </source>
</evidence>
<sequence length="72" mass="7605">MSNIDGGRELHKDKIKSFSTTSPTQRRSCTCEKQGCGNGTLLNGTINNGRSLVSVVDCGLIGDSAATRECIT</sequence>
<dbReference type="Proteomes" id="UP001367508">
    <property type="component" value="Unassembled WGS sequence"/>
</dbReference>
<organism evidence="2 3">
    <name type="scientific">Canavalia gladiata</name>
    <name type="common">Sword bean</name>
    <name type="synonym">Dolichos gladiatus</name>
    <dbReference type="NCBI Taxonomy" id="3824"/>
    <lineage>
        <taxon>Eukaryota</taxon>
        <taxon>Viridiplantae</taxon>
        <taxon>Streptophyta</taxon>
        <taxon>Embryophyta</taxon>
        <taxon>Tracheophyta</taxon>
        <taxon>Spermatophyta</taxon>
        <taxon>Magnoliopsida</taxon>
        <taxon>eudicotyledons</taxon>
        <taxon>Gunneridae</taxon>
        <taxon>Pentapetalae</taxon>
        <taxon>rosids</taxon>
        <taxon>fabids</taxon>
        <taxon>Fabales</taxon>
        <taxon>Fabaceae</taxon>
        <taxon>Papilionoideae</taxon>
        <taxon>50 kb inversion clade</taxon>
        <taxon>NPAAA clade</taxon>
        <taxon>indigoferoid/millettioid clade</taxon>
        <taxon>Phaseoleae</taxon>
        <taxon>Canavalia</taxon>
    </lineage>
</organism>
<evidence type="ECO:0000256" key="1">
    <source>
        <dbReference type="SAM" id="MobiDB-lite"/>
    </source>
</evidence>
<reference evidence="2 3" key="1">
    <citation type="submission" date="2024-01" db="EMBL/GenBank/DDBJ databases">
        <title>The genomes of 5 underutilized Papilionoideae crops provide insights into root nodulation and disease resistanc.</title>
        <authorList>
            <person name="Jiang F."/>
        </authorList>
    </citation>
    <scope>NUCLEOTIDE SEQUENCE [LARGE SCALE GENOMIC DNA]</scope>
    <source>
        <strain evidence="2">LVBAO_FW01</strain>
        <tissue evidence="2">Leaves</tissue>
    </source>
</reference>
<evidence type="ECO:0000313" key="3">
    <source>
        <dbReference type="Proteomes" id="UP001367508"/>
    </source>
</evidence>
<gene>
    <name evidence="2" type="ORF">VNO77_24845</name>
</gene>
<feature type="region of interest" description="Disordered" evidence="1">
    <location>
        <begin position="1"/>
        <end position="30"/>
    </location>
</feature>
<accession>A0AAN9QCZ9</accession>
<protein>
    <submittedName>
        <fullName evidence="2">Uncharacterized protein</fullName>
    </submittedName>
</protein>
<dbReference type="EMBL" id="JAYMYQ010000005">
    <property type="protein sequence ID" value="KAK7330647.1"/>
    <property type="molecule type" value="Genomic_DNA"/>
</dbReference>
<dbReference type="AlphaFoldDB" id="A0AAN9QCZ9"/>
<proteinExistence type="predicted"/>
<feature type="compositionally biased region" description="Polar residues" evidence="1">
    <location>
        <begin position="17"/>
        <end position="28"/>
    </location>
</feature>
<keyword evidence="3" id="KW-1185">Reference proteome</keyword>